<evidence type="ECO:0000259" key="2">
    <source>
        <dbReference type="Pfam" id="PF19747"/>
    </source>
</evidence>
<organism evidence="3 4">
    <name type="scientific">Streptomyces hundungensis</name>
    <dbReference type="NCBI Taxonomy" id="1077946"/>
    <lineage>
        <taxon>Bacteria</taxon>
        <taxon>Bacillati</taxon>
        <taxon>Actinomycetota</taxon>
        <taxon>Actinomycetes</taxon>
        <taxon>Kitasatosporales</taxon>
        <taxon>Streptomycetaceae</taxon>
        <taxon>Streptomyces</taxon>
    </lineage>
</organism>
<gene>
    <name evidence="3" type="ORF">DWB77_06872</name>
</gene>
<sequence length="189" mass="19629">MALAICVVAWPFVDHFELDPRAPYRPYVFWDYAPAIAGVGAVVVVIGVVAAKGRATITALSQLLMALLVGAVLVFGSAEQQHDDGNMRSAPAPASRLPAACALATRPLSSINARGPRRGGGRSAEVAGWMACGSRAWRRIGGSADAASLVIAARAVHAAPNTTTELWPPNPKFCLMATSMVAGRPTIGV</sequence>
<proteinExistence type="predicted"/>
<accession>A0A387HRX9</accession>
<keyword evidence="1" id="KW-0812">Transmembrane</keyword>
<evidence type="ECO:0000313" key="4">
    <source>
        <dbReference type="Proteomes" id="UP000271554"/>
    </source>
</evidence>
<feature type="transmembrane region" description="Helical" evidence="1">
    <location>
        <begin position="32"/>
        <end position="50"/>
    </location>
</feature>
<evidence type="ECO:0000313" key="3">
    <source>
        <dbReference type="EMBL" id="AYG84658.1"/>
    </source>
</evidence>
<name>A0A387HRX9_9ACTN</name>
<reference evidence="3 4" key="1">
    <citation type="submission" date="2018-10" db="EMBL/GenBank/DDBJ databases">
        <title>Relationship between Morphology and Antimicrobial Activity in Streptomyces.</title>
        <authorList>
            <person name="Kang H.J."/>
            <person name="Kim S.B."/>
        </authorList>
    </citation>
    <scope>NUCLEOTIDE SEQUENCE [LARGE SCALE GENOMIC DNA]</scope>
    <source>
        <strain evidence="3 4">BH38</strain>
    </source>
</reference>
<dbReference type="EMBL" id="CP032698">
    <property type="protein sequence ID" value="AYG84658.1"/>
    <property type="molecule type" value="Genomic_DNA"/>
</dbReference>
<feature type="domain" description="DUF6234" evidence="2">
    <location>
        <begin position="2"/>
        <end position="102"/>
    </location>
</feature>
<dbReference type="KEGG" id="shun:DWB77_06872"/>
<keyword evidence="1" id="KW-1133">Transmembrane helix</keyword>
<dbReference type="Pfam" id="PF19747">
    <property type="entry name" value="DUF6234"/>
    <property type="match status" value="1"/>
</dbReference>
<protein>
    <recommendedName>
        <fullName evidence="2">DUF6234 domain-containing protein</fullName>
    </recommendedName>
</protein>
<feature type="transmembrane region" description="Helical" evidence="1">
    <location>
        <begin position="57"/>
        <end position="78"/>
    </location>
</feature>
<dbReference type="Proteomes" id="UP000271554">
    <property type="component" value="Chromosome"/>
</dbReference>
<keyword evidence="1" id="KW-0472">Membrane</keyword>
<dbReference type="InterPro" id="IPR046201">
    <property type="entry name" value="DUF6234"/>
</dbReference>
<keyword evidence="4" id="KW-1185">Reference proteome</keyword>
<dbReference type="AlphaFoldDB" id="A0A387HRX9"/>
<evidence type="ECO:0000256" key="1">
    <source>
        <dbReference type="SAM" id="Phobius"/>
    </source>
</evidence>
<dbReference type="RefSeq" id="WP_162952667.1">
    <property type="nucleotide sequence ID" value="NZ_CP032698.1"/>
</dbReference>